<dbReference type="Proteomes" id="UP000785679">
    <property type="component" value="Unassembled WGS sequence"/>
</dbReference>
<evidence type="ECO:0000256" key="6">
    <source>
        <dbReference type="SAM" id="MobiDB-lite"/>
    </source>
</evidence>
<evidence type="ECO:0000256" key="2">
    <source>
        <dbReference type="ARBA" id="ARBA00022679"/>
    </source>
</evidence>
<feature type="region of interest" description="Disordered" evidence="6">
    <location>
        <begin position="981"/>
        <end position="1006"/>
    </location>
</feature>
<evidence type="ECO:0000256" key="1">
    <source>
        <dbReference type="ARBA" id="ARBA00022527"/>
    </source>
</evidence>
<feature type="domain" description="Protein kinase" evidence="7">
    <location>
        <begin position="245"/>
        <end position="527"/>
    </location>
</feature>
<evidence type="ECO:0000256" key="3">
    <source>
        <dbReference type="ARBA" id="ARBA00022741"/>
    </source>
</evidence>
<dbReference type="PROSITE" id="PS50011">
    <property type="entry name" value="PROTEIN_KINASE_DOM"/>
    <property type="match status" value="1"/>
</dbReference>
<keyword evidence="2" id="KW-0808">Transferase</keyword>
<dbReference type="InterPro" id="IPR000719">
    <property type="entry name" value="Prot_kinase_dom"/>
</dbReference>
<name>A0A8J8P5Q6_HALGN</name>
<dbReference type="InterPro" id="IPR008271">
    <property type="entry name" value="Ser/Thr_kinase_AS"/>
</dbReference>
<evidence type="ECO:0000256" key="5">
    <source>
        <dbReference type="ARBA" id="ARBA00022840"/>
    </source>
</evidence>
<dbReference type="PROSITE" id="PS00108">
    <property type="entry name" value="PROTEIN_KINASE_ST"/>
    <property type="match status" value="1"/>
</dbReference>
<keyword evidence="9" id="KW-1185">Reference proteome</keyword>
<organism evidence="8 9">
    <name type="scientific">Halteria grandinella</name>
    <dbReference type="NCBI Taxonomy" id="5974"/>
    <lineage>
        <taxon>Eukaryota</taxon>
        <taxon>Sar</taxon>
        <taxon>Alveolata</taxon>
        <taxon>Ciliophora</taxon>
        <taxon>Intramacronucleata</taxon>
        <taxon>Spirotrichea</taxon>
        <taxon>Stichotrichia</taxon>
        <taxon>Sporadotrichida</taxon>
        <taxon>Halteriidae</taxon>
        <taxon>Halteria</taxon>
    </lineage>
</organism>
<accession>A0A8J8P5Q6</accession>
<dbReference type="PANTHER" id="PTHR24345:SF0">
    <property type="entry name" value="CELL CYCLE SERINE_THREONINE-PROTEIN KINASE CDC5_MSD2"/>
    <property type="match status" value="1"/>
</dbReference>
<dbReference type="AlphaFoldDB" id="A0A8J8P5Q6"/>
<evidence type="ECO:0000259" key="7">
    <source>
        <dbReference type="PROSITE" id="PS50011"/>
    </source>
</evidence>
<gene>
    <name evidence="8" type="ORF">FGO68_gene13744</name>
</gene>
<dbReference type="Gene3D" id="1.10.510.10">
    <property type="entry name" value="Transferase(Phosphotransferase) domain 1"/>
    <property type="match status" value="1"/>
</dbReference>
<dbReference type="GO" id="GO:0004674">
    <property type="term" value="F:protein serine/threonine kinase activity"/>
    <property type="evidence" value="ECO:0007669"/>
    <property type="project" value="UniProtKB-KW"/>
</dbReference>
<keyword evidence="1" id="KW-0723">Serine/threonine-protein kinase</keyword>
<dbReference type="SMART" id="SM00220">
    <property type="entry name" value="S_TKc"/>
    <property type="match status" value="1"/>
</dbReference>
<reference evidence="8" key="1">
    <citation type="submission" date="2019-06" db="EMBL/GenBank/DDBJ databases">
        <authorList>
            <person name="Zheng W."/>
        </authorList>
    </citation>
    <scope>NUCLEOTIDE SEQUENCE</scope>
    <source>
        <strain evidence="8">QDHG01</strain>
    </source>
</reference>
<keyword evidence="5" id="KW-0067">ATP-binding</keyword>
<dbReference type="GO" id="GO:0005524">
    <property type="term" value="F:ATP binding"/>
    <property type="evidence" value="ECO:0007669"/>
    <property type="project" value="UniProtKB-KW"/>
</dbReference>
<proteinExistence type="predicted"/>
<dbReference type="EMBL" id="RRYP01001075">
    <property type="protein sequence ID" value="TNV86444.1"/>
    <property type="molecule type" value="Genomic_DNA"/>
</dbReference>
<protein>
    <recommendedName>
        <fullName evidence="7">Protein kinase domain-containing protein</fullName>
    </recommendedName>
</protein>
<keyword evidence="3" id="KW-0547">Nucleotide-binding</keyword>
<evidence type="ECO:0000313" key="9">
    <source>
        <dbReference type="Proteomes" id="UP000785679"/>
    </source>
</evidence>
<dbReference type="GO" id="GO:0005634">
    <property type="term" value="C:nucleus"/>
    <property type="evidence" value="ECO:0007669"/>
    <property type="project" value="TreeGrafter"/>
</dbReference>
<dbReference type="Pfam" id="PF00069">
    <property type="entry name" value="Pkinase"/>
    <property type="match status" value="1"/>
</dbReference>
<sequence length="1139" mass="126396">MQHVYYCTLYKHYLFLYEYSNLNLQLGGSAYNNSTTPAQHNAGGGLSLFRLQHPGAPSGAGIPGLGNAQNNNVLTIGNQQRSENCVQNAQQQLDSDCKDDSGPTNTTQLNATTLTPCHNLTNNKMPSLVYDVEFAQFQSIRDEKGAGAKQGFSLTRGGVTHEFTEFQGLVPIISSGAGQPKPRKSGISSVECSALLNNSNLGGTQEIKRPSQINDMLGQLQLSTIKQWVRNLNQWVIRNESLKKYSVLKELGFGSQARVYQIVNKILDNKQRAAFKITDDCKVYAIKVIQKQRLLNSSLAEQKQLMTEIQIMREMGDCGNVVKMHKLYESESYINILMEFHEGGNLSSVLDAQENSLTEDEVRLIAAQLLLTIDFMQRKKIIHRDLKPENVLLNSKSPGVYDVRLTDFGYATTNEIGMNENKVRKILCGTPGYIPPEALNYRGYTPKSDIFSAGVLIYYLMTKKNIFQGKDNKQTLQLNKECNHVIDILDCDLAKYSQEVKDLIRTLLDKNPHTRPTAVQALSHMWFKDDWLALQNSLKINRTLAESALNEAEIMRQVHEHLKEVIDYASGGGGYEIVANDQSAAALGIFCSGAGGDRLAPNLFTDNQQLGEDLNVVNSGGHPANTLQDYQKRASELLRARNSTQPPRKGISQPPLNISVNHATEANGQNNQLLQVQKSFNNLHAIGNQESQELQNVFMNIEALQSQQVYVKNRLSNSPMRGVTQKNHSEIRNNLTAFNSGGSRQNHFRLQNGGADDTKSQSDIFNRREVLSQFNYFRILNEYSRGRSQMKLSIGRRSNIGDGGNPCQTQIIQRDGVNLHLPTPPIKINSIGQREPSELNITAGDLPRGPRKVLQHFDNQNDERYASNGSPLLESGLDNAVQKSDCSHLFADSNKPNYQRYALHNQNYMRNSKLSNNNLQPVPTDAAKEVTPTNQNQFLKMASKDQKMSSVGNLIFNQSIKDGVSEEGKGRRVLQNKLVSSNLNEEEKSNPTNGNRMPPNVGGDKSLSLVERGQVQKNQVLPINPAGGSKTKVNNLIQASVAVPNNQKEYSASKFKNGGGNSKINVAAAEYGLPPPAPVRNQQSREPHLLDRDFDSLYKKSIENASRGAPAELLLRRLGAPVLGAQVVKQVCVPLHREG</sequence>
<evidence type="ECO:0000313" key="8">
    <source>
        <dbReference type="EMBL" id="TNV86444.1"/>
    </source>
</evidence>
<dbReference type="PANTHER" id="PTHR24345">
    <property type="entry name" value="SERINE/THREONINE-PROTEIN KINASE PLK"/>
    <property type="match status" value="1"/>
</dbReference>
<keyword evidence="4" id="KW-0418">Kinase</keyword>
<dbReference type="Gene3D" id="3.30.200.20">
    <property type="entry name" value="Phosphorylase Kinase, domain 1"/>
    <property type="match status" value="1"/>
</dbReference>
<dbReference type="InterPro" id="IPR011009">
    <property type="entry name" value="Kinase-like_dom_sf"/>
</dbReference>
<comment type="caution">
    <text evidence="8">The sequence shown here is derived from an EMBL/GenBank/DDBJ whole genome shotgun (WGS) entry which is preliminary data.</text>
</comment>
<dbReference type="SUPFAM" id="SSF56112">
    <property type="entry name" value="Protein kinase-like (PK-like)"/>
    <property type="match status" value="1"/>
</dbReference>
<dbReference type="OrthoDB" id="10252171at2759"/>
<evidence type="ECO:0000256" key="4">
    <source>
        <dbReference type="ARBA" id="ARBA00022777"/>
    </source>
</evidence>